<organism evidence="2 3">
    <name type="scientific">Companilactobacillus tucceti DSM 20183</name>
    <dbReference type="NCBI Taxonomy" id="1423811"/>
    <lineage>
        <taxon>Bacteria</taxon>
        <taxon>Bacillati</taxon>
        <taxon>Bacillota</taxon>
        <taxon>Bacilli</taxon>
        <taxon>Lactobacillales</taxon>
        <taxon>Lactobacillaceae</taxon>
        <taxon>Companilactobacillus</taxon>
    </lineage>
</organism>
<name>A0A0R1J0B7_9LACO</name>
<dbReference type="RefSeq" id="WP_057765180.1">
    <property type="nucleotide sequence ID" value="NZ_AZDG01000007.1"/>
</dbReference>
<dbReference type="PANTHER" id="PTHR30037">
    <property type="entry name" value="DNA-3-METHYLADENINE GLYCOSYLASE 1"/>
    <property type="match status" value="1"/>
</dbReference>
<dbReference type="GO" id="GO:0006284">
    <property type="term" value="P:base-excision repair"/>
    <property type="evidence" value="ECO:0007669"/>
    <property type="project" value="InterPro"/>
</dbReference>
<dbReference type="AlphaFoldDB" id="A0A0R1J0B7"/>
<protein>
    <submittedName>
        <fullName evidence="2">DNA-3-methyladenine glycosylase I</fullName>
    </submittedName>
</protein>
<evidence type="ECO:0000313" key="3">
    <source>
        <dbReference type="Proteomes" id="UP000050929"/>
    </source>
</evidence>
<keyword evidence="1" id="KW-0862">Zinc</keyword>
<dbReference type="Proteomes" id="UP000050929">
    <property type="component" value="Unassembled WGS sequence"/>
</dbReference>
<feature type="binding site" evidence="1">
    <location>
        <position position="3"/>
    </location>
    <ligand>
        <name>Zn(2+)</name>
        <dbReference type="ChEBI" id="CHEBI:29105"/>
    </ligand>
</feature>
<dbReference type="PANTHER" id="PTHR30037:SF4">
    <property type="entry name" value="DNA-3-METHYLADENINE GLYCOSYLASE I"/>
    <property type="match status" value="1"/>
</dbReference>
<gene>
    <name evidence="2" type="ORF">FC72_GL001891</name>
</gene>
<reference evidence="2 3" key="1">
    <citation type="journal article" date="2015" name="Genome Announc.">
        <title>Expanding the biotechnology potential of lactobacilli through comparative genomics of 213 strains and associated genera.</title>
        <authorList>
            <person name="Sun Z."/>
            <person name="Harris H.M."/>
            <person name="McCann A."/>
            <person name="Guo C."/>
            <person name="Argimon S."/>
            <person name="Zhang W."/>
            <person name="Yang X."/>
            <person name="Jeffery I.B."/>
            <person name="Cooney J.C."/>
            <person name="Kagawa T.F."/>
            <person name="Liu W."/>
            <person name="Song Y."/>
            <person name="Salvetti E."/>
            <person name="Wrobel A."/>
            <person name="Rasinkangas P."/>
            <person name="Parkhill J."/>
            <person name="Rea M.C."/>
            <person name="O'Sullivan O."/>
            <person name="Ritari J."/>
            <person name="Douillard F.P."/>
            <person name="Paul Ross R."/>
            <person name="Yang R."/>
            <person name="Briner A.E."/>
            <person name="Felis G.E."/>
            <person name="de Vos W.M."/>
            <person name="Barrangou R."/>
            <person name="Klaenhammer T.R."/>
            <person name="Caufield P.W."/>
            <person name="Cui Y."/>
            <person name="Zhang H."/>
            <person name="O'Toole P.W."/>
        </authorList>
    </citation>
    <scope>NUCLEOTIDE SEQUENCE [LARGE SCALE GENOMIC DNA]</scope>
    <source>
        <strain evidence="2 3">DSM 20183</strain>
    </source>
</reference>
<feature type="binding site" evidence="1">
    <location>
        <position position="16"/>
    </location>
    <ligand>
        <name>Zn(2+)</name>
        <dbReference type="ChEBI" id="CHEBI:29105"/>
    </ligand>
</feature>
<feature type="binding site" evidence="1">
    <location>
        <position position="174"/>
    </location>
    <ligand>
        <name>Zn(2+)</name>
        <dbReference type="ChEBI" id="CHEBI:29105"/>
    </ligand>
</feature>
<dbReference type="GO" id="GO:0008725">
    <property type="term" value="F:DNA-3-methyladenine glycosylase activity"/>
    <property type="evidence" value="ECO:0007669"/>
    <property type="project" value="InterPro"/>
</dbReference>
<dbReference type="GO" id="GO:0046872">
    <property type="term" value="F:metal ion binding"/>
    <property type="evidence" value="ECO:0007669"/>
    <property type="project" value="UniProtKB-KW"/>
</dbReference>
<dbReference type="InterPro" id="IPR011257">
    <property type="entry name" value="DNA_glycosylase"/>
</dbReference>
<sequence length="181" mass="21214">MRCAWADSSKEMQVYHDSEWGKIDKDERYLFEMLSLELSQAGLSWSTILKRRAGYKEVFDDFDINKVADYSDEKVAQLLTDKKIIRNKLKVNAIVNNARQIRKMHDDGRTFSEYIWNFVDNKQIIHHIKTMDEVPAQDELSQKISKDLKKRGFKFIGPTIVYSFLQAIGVINDHLDSCDFK</sequence>
<dbReference type="EMBL" id="AZDG01000007">
    <property type="protein sequence ID" value="KRK64837.1"/>
    <property type="molecule type" value="Genomic_DNA"/>
</dbReference>
<dbReference type="PATRIC" id="fig|1423811.3.peg.1934"/>
<dbReference type="OrthoDB" id="9807664at2"/>
<proteinExistence type="predicted"/>
<dbReference type="Gene3D" id="1.10.340.30">
    <property type="entry name" value="Hypothetical protein, domain 2"/>
    <property type="match status" value="1"/>
</dbReference>
<evidence type="ECO:0000256" key="1">
    <source>
        <dbReference type="PIRSR" id="PIRSR605019-1"/>
    </source>
</evidence>
<dbReference type="SUPFAM" id="SSF48150">
    <property type="entry name" value="DNA-glycosylase"/>
    <property type="match status" value="1"/>
</dbReference>
<dbReference type="STRING" id="1423811.FC72_GL001891"/>
<comment type="caution">
    <text evidence="2">The sequence shown here is derived from an EMBL/GenBank/DDBJ whole genome shotgun (WGS) entry which is preliminary data.</text>
</comment>
<accession>A0A0R1J0B7</accession>
<dbReference type="InterPro" id="IPR005019">
    <property type="entry name" value="Adenine_glyco"/>
</dbReference>
<dbReference type="InterPro" id="IPR052891">
    <property type="entry name" value="DNA-3mA_glycosylase"/>
</dbReference>
<dbReference type="Pfam" id="PF03352">
    <property type="entry name" value="Adenine_glyco"/>
    <property type="match status" value="1"/>
</dbReference>
<keyword evidence="3" id="KW-1185">Reference proteome</keyword>
<keyword evidence="1" id="KW-0479">Metal-binding</keyword>
<feature type="binding site" evidence="1">
    <location>
        <position position="178"/>
    </location>
    <ligand>
        <name>Zn(2+)</name>
        <dbReference type="ChEBI" id="CHEBI:29105"/>
    </ligand>
</feature>
<evidence type="ECO:0000313" key="2">
    <source>
        <dbReference type="EMBL" id="KRK64837.1"/>
    </source>
</evidence>